<dbReference type="STRING" id="1797535.A2744_01710"/>
<dbReference type="GO" id="GO:0016887">
    <property type="term" value="F:ATP hydrolysis activity"/>
    <property type="evidence" value="ECO:0007669"/>
    <property type="project" value="InterPro"/>
</dbReference>
<dbReference type="InterPro" id="IPR006321">
    <property type="entry name" value="PilT/PilU"/>
</dbReference>
<dbReference type="InterPro" id="IPR027417">
    <property type="entry name" value="P-loop_NTPase"/>
</dbReference>
<evidence type="ECO:0000313" key="3">
    <source>
        <dbReference type="EMBL" id="OGY46315.1"/>
    </source>
</evidence>
<feature type="domain" description="AAA+ ATPase" evidence="2">
    <location>
        <begin position="127"/>
        <end position="252"/>
    </location>
</feature>
<dbReference type="AlphaFoldDB" id="A0A1G1Y1V7"/>
<dbReference type="SUPFAM" id="SSF52540">
    <property type="entry name" value="P-loop containing nucleoside triphosphate hydrolases"/>
    <property type="match status" value="1"/>
</dbReference>
<dbReference type="InterPro" id="IPR001482">
    <property type="entry name" value="T2SS/T4SS_dom"/>
</dbReference>
<evidence type="ECO:0000256" key="1">
    <source>
        <dbReference type="ARBA" id="ARBA00006611"/>
    </source>
</evidence>
<evidence type="ECO:0000313" key="4">
    <source>
        <dbReference type="Proteomes" id="UP000178240"/>
    </source>
</evidence>
<comment type="similarity">
    <text evidence="1">Belongs to the GSP E family.</text>
</comment>
<accession>A0A1G1Y1V7</accession>
<gene>
    <name evidence="3" type="ORF">A2744_01710</name>
</gene>
<evidence type="ECO:0000259" key="2">
    <source>
        <dbReference type="SMART" id="SM00382"/>
    </source>
</evidence>
<dbReference type="SMART" id="SM00382">
    <property type="entry name" value="AAA"/>
    <property type="match status" value="1"/>
</dbReference>
<dbReference type="Gene3D" id="3.30.450.90">
    <property type="match status" value="1"/>
</dbReference>
<name>A0A1G1Y1V7_9BACT</name>
<dbReference type="GO" id="GO:0005524">
    <property type="term" value="F:ATP binding"/>
    <property type="evidence" value="ECO:0007669"/>
    <property type="project" value="InterPro"/>
</dbReference>
<proteinExistence type="inferred from homology"/>
<dbReference type="Gene3D" id="3.40.50.300">
    <property type="entry name" value="P-loop containing nucleotide triphosphate hydrolases"/>
    <property type="match status" value="1"/>
</dbReference>
<dbReference type="EMBL" id="MHIE01000005">
    <property type="protein sequence ID" value="OGY46315.1"/>
    <property type="molecule type" value="Genomic_DNA"/>
</dbReference>
<dbReference type="InterPro" id="IPR050921">
    <property type="entry name" value="T4SS_GSP_E_ATPase"/>
</dbReference>
<dbReference type="NCBIfam" id="TIGR01420">
    <property type="entry name" value="pilT_fam"/>
    <property type="match status" value="1"/>
</dbReference>
<protein>
    <recommendedName>
        <fullName evidence="2">AAA+ ATPase domain-containing protein</fullName>
    </recommendedName>
</protein>
<reference evidence="3 4" key="1">
    <citation type="journal article" date="2016" name="Nat. Commun.">
        <title>Thousands of microbial genomes shed light on interconnected biogeochemical processes in an aquifer system.</title>
        <authorList>
            <person name="Anantharaman K."/>
            <person name="Brown C.T."/>
            <person name="Hug L.A."/>
            <person name="Sharon I."/>
            <person name="Castelle C.J."/>
            <person name="Probst A.J."/>
            <person name="Thomas B.C."/>
            <person name="Singh A."/>
            <person name="Wilkins M.J."/>
            <person name="Karaoz U."/>
            <person name="Brodie E.L."/>
            <person name="Williams K.H."/>
            <person name="Hubbard S.S."/>
            <person name="Banfield J.F."/>
        </authorList>
    </citation>
    <scope>NUCLEOTIDE SEQUENCE [LARGE SCALE GENOMIC DNA]</scope>
</reference>
<organism evidence="3 4">
    <name type="scientific">Candidatus Buchananbacteria bacterium RIFCSPHIGHO2_01_FULL_44_11</name>
    <dbReference type="NCBI Taxonomy" id="1797535"/>
    <lineage>
        <taxon>Bacteria</taxon>
        <taxon>Candidatus Buchananiibacteriota</taxon>
    </lineage>
</organism>
<dbReference type="InterPro" id="IPR003593">
    <property type="entry name" value="AAA+_ATPase"/>
</dbReference>
<dbReference type="Proteomes" id="UP000178240">
    <property type="component" value="Unassembled WGS sequence"/>
</dbReference>
<dbReference type="Pfam" id="PF00437">
    <property type="entry name" value="T2SSE"/>
    <property type="match status" value="1"/>
</dbReference>
<comment type="caution">
    <text evidence="3">The sequence shown here is derived from an EMBL/GenBank/DDBJ whole genome shotgun (WGS) entry which is preliminary data.</text>
</comment>
<sequence>MNNFMSIEELFKIAVEKKASDLHLIVGMPPYLRIDGQLGPIKNRPNISQKIAEELIYPIITEEQKKILLNKKELDLSYEIKTGHRFRVNLHWEKNNLGLVARVISSEIPTMEDVKMPEVVYRLLDMYQGLILMTGPTGCGKSTTLAAMINHINTNKSAHIVTLEDPIEFLFKPQKSIVKQRQLHTDMITFQDALIHVLRQDPNVIMVGEMRDLATIAATITLAETGHLVLATLHTHNAAQTIDRIIDIFPSHQQQQIRLQVSMTLTGIISQNLIPQEGGGRVATREILLNTPAVANLIRENKIAQIKTVIQTSAKEGMITMDQDLINMFSQKLISKETAQSHMTHPEMLN</sequence>
<dbReference type="PANTHER" id="PTHR30486">
    <property type="entry name" value="TWITCHING MOTILITY PROTEIN PILT"/>
    <property type="match status" value="1"/>
</dbReference>
<dbReference type="CDD" id="cd01131">
    <property type="entry name" value="PilT"/>
    <property type="match status" value="1"/>
</dbReference>